<dbReference type="InterPro" id="IPR046198">
    <property type="entry name" value="DUF6230"/>
</dbReference>
<dbReference type="EMBL" id="CP096019">
    <property type="protein sequence ID" value="UPM43610.1"/>
    <property type="molecule type" value="Genomic_DNA"/>
</dbReference>
<accession>A0A8U0A356</accession>
<sequence length="215" mass="22794">MYNKRTFGKGMGVSIVVLAVIAVLVISTGSAYAVPLAGIGGFTIQADQLTAESAYIYPGVDDTSNQDAYPMAVIEQKDVKIDGMKLMKSLDVDAVPGLSGSARVVMTSSDTVTADQQMVKVSNIEADTAEFNQQVIDESNSNNPSDQFGIWSGDASQNQDKLQNGKIVDISDDGPAQKLEGANIKAHYLASSSISIPGLSLEVQYDEDGDGQYNE</sequence>
<organism evidence="1 2">
    <name type="scientific">Halocatena salina</name>
    <dbReference type="NCBI Taxonomy" id="2934340"/>
    <lineage>
        <taxon>Archaea</taxon>
        <taxon>Methanobacteriati</taxon>
        <taxon>Methanobacteriota</taxon>
        <taxon>Stenosarchaea group</taxon>
        <taxon>Halobacteria</taxon>
        <taxon>Halobacteriales</taxon>
        <taxon>Natronomonadaceae</taxon>
        <taxon>Halocatena</taxon>
    </lineage>
</organism>
<protein>
    <submittedName>
        <fullName evidence="1">DUF6230 family protein</fullName>
    </submittedName>
</protein>
<evidence type="ECO:0000313" key="2">
    <source>
        <dbReference type="Proteomes" id="UP000831768"/>
    </source>
</evidence>
<gene>
    <name evidence="1" type="ORF">MW046_03970</name>
</gene>
<dbReference type="RefSeq" id="WP_247994273.1">
    <property type="nucleotide sequence ID" value="NZ_CP096019.1"/>
</dbReference>
<proteinExistence type="predicted"/>
<dbReference type="Pfam" id="PF19741">
    <property type="entry name" value="DUF6230"/>
    <property type="match status" value="1"/>
</dbReference>
<evidence type="ECO:0000313" key="1">
    <source>
        <dbReference type="EMBL" id="UPM43610.1"/>
    </source>
</evidence>
<keyword evidence="2" id="KW-1185">Reference proteome</keyword>
<dbReference type="AlphaFoldDB" id="A0A8U0A356"/>
<dbReference type="KEGG" id="haad:MW046_03970"/>
<dbReference type="Proteomes" id="UP000831768">
    <property type="component" value="Chromosome"/>
</dbReference>
<name>A0A8U0A356_9EURY</name>
<reference evidence="1" key="1">
    <citation type="submission" date="2022-04" db="EMBL/GenBank/DDBJ databases">
        <title>Halocatena sp. nov., isolated from a salt lake.</title>
        <authorList>
            <person name="Cui H.-L."/>
        </authorList>
    </citation>
    <scope>NUCLEOTIDE SEQUENCE</scope>
    <source>
        <strain evidence="1">AD-1</strain>
    </source>
</reference>
<dbReference type="GeneID" id="71927175"/>